<evidence type="ECO:0000313" key="4">
    <source>
        <dbReference type="Proteomes" id="UP000618591"/>
    </source>
</evidence>
<keyword evidence="2" id="KW-0732">Signal</keyword>
<feature type="signal peptide" evidence="2">
    <location>
        <begin position="1"/>
        <end position="24"/>
    </location>
</feature>
<reference evidence="4" key="1">
    <citation type="journal article" date="2019" name="Int. J. Syst. Evol. Microbiol.">
        <title>The Global Catalogue of Microorganisms (GCM) 10K type strain sequencing project: providing services to taxonomists for standard genome sequencing and annotation.</title>
        <authorList>
            <consortium name="The Broad Institute Genomics Platform"/>
            <consortium name="The Broad Institute Genome Sequencing Center for Infectious Disease"/>
            <person name="Wu L."/>
            <person name="Ma J."/>
        </authorList>
    </citation>
    <scope>NUCLEOTIDE SEQUENCE [LARGE SCALE GENOMIC DNA]</scope>
    <source>
        <strain evidence="4">CGMCC 1.10106</strain>
    </source>
</reference>
<feature type="region of interest" description="Disordered" evidence="1">
    <location>
        <begin position="42"/>
        <end position="65"/>
    </location>
</feature>
<dbReference type="Proteomes" id="UP000618591">
    <property type="component" value="Unassembled WGS sequence"/>
</dbReference>
<accession>A0ABQ1H0Q1</accession>
<gene>
    <name evidence="3" type="ORF">GCM10011395_26310</name>
</gene>
<dbReference type="EMBL" id="BMDW01000017">
    <property type="protein sequence ID" value="GGA54631.1"/>
    <property type="molecule type" value="Genomic_DNA"/>
</dbReference>
<evidence type="ECO:0000256" key="2">
    <source>
        <dbReference type="SAM" id="SignalP"/>
    </source>
</evidence>
<evidence type="ECO:0000313" key="3">
    <source>
        <dbReference type="EMBL" id="GGA54631.1"/>
    </source>
</evidence>
<dbReference type="PROSITE" id="PS51257">
    <property type="entry name" value="PROKAR_LIPOPROTEIN"/>
    <property type="match status" value="1"/>
</dbReference>
<evidence type="ECO:0008006" key="5">
    <source>
        <dbReference type="Google" id="ProtNLM"/>
    </source>
</evidence>
<proteinExistence type="predicted"/>
<comment type="caution">
    <text evidence="3">The sequence shown here is derived from an EMBL/GenBank/DDBJ whole genome shotgun (WGS) entry which is preliminary data.</text>
</comment>
<dbReference type="RefSeq" id="WP_188448227.1">
    <property type="nucleotide sequence ID" value="NZ_BMDW01000017.1"/>
</dbReference>
<sequence length="65" mass="6374">MKQAGVLALLLTLAACSGATSSTGAPPGEEQALNEAAASLDANTMNTNAAEIVDEDGGGNESQPQ</sequence>
<name>A0ABQ1H0Q1_9SPHN</name>
<feature type="chain" id="PRO_5047085246" description="Secreted protein" evidence="2">
    <location>
        <begin position="25"/>
        <end position="65"/>
    </location>
</feature>
<protein>
    <recommendedName>
        <fullName evidence="5">Secreted protein</fullName>
    </recommendedName>
</protein>
<evidence type="ECO:0000256" key="1">
    <source>
        <dbReference type="SAM" id="MobiDB-lite"/>
    </source>
</evidence>
<organism evidence="3 4">
    <name type="scientific">Sphingomonas psychrolutea</name>
    <dbReference type="NCBI Taxonomy" id="1259676"/>
    <lineage>
        <taxon>Bacteria</taxon>
        <taxon>Pseudomonadati</taxon>
        <taxon>Pseudomonadota</taxon>
        <taxon>Alphaproteobacteria</taxon>
        <taxon>Sphingomonadales</taxon>
        <taxon>Sphingomonadaceae</taxon>
        <taxon>Sphingomonas</taxon>
    </lineage>
</organism>
<keyword evidence="4" id="KW-1185">Reference proteome</keyword>